<gene>
    <name evidence="1" type="ORF">FOC84_32820</name>
</gene>
<name>A0A7D4EBX0_9BURK</name>
<dbReference type="RefSeq" id="WP_173149723.1">
    <property type="nucleotide sequence ID" value="NZ_CP053985.1"/>
</dbReference>
<dbReference type="EMBL" id="CP053985">
    <property type="protein sequence ID" value="QKH39466.1"/>
    <property type="molecule type" value="Genomic_DNA"/>
</dbReference>
<dbReference type="KEGG" id="apes:FOC84_32820"/>
<dbReference type="AlphaFoldDB" id="A0A7D4EBX0"/>
<accession>A0A7D4EBX0</accession>
<dbReference type="Proteomes" id="UP000500970">
    <property type="component" value="Chromosome"/>
</dbReference>
<evidence type="ECO:0000313" key="1">
    <source>
        <dbReference type="EMBL" id="QKH39466.1"/>
    </source>
</evidence>
<organism evidence="1 2">
    <name type="scientific">Achromobacter pestifer</name>
    <dbReference type="NCBI Taxonomy" id="1353889"/>
    <lineage>
        <taxon>Bacteria</taxon>
        <taxon>Pseudomonadati</taxon>
        <taxon>Pseudomonadota</taxon>
        <taxon>Betaproteobacteria</taxon>
        <taxon>Burkholderiales</taxon>
        <taxon>Alcaligenaceae</taxon>
        <taxon>Achromobacter</taxon>
    </lineage>
</organism>
<proteinExistence type="predicted"/>
<keyword evidence="2" id="KW-1185">Reference proteome</keyword>
<evidence type="ECO:0000313" key="2">
    <source>
        <dbReference type="Proteomes" id="UP000500970"/>
    </source>
</evidence>
<sequence length="197" mass="22106">MDIAASTLVPDRGDDAQYLQHALEQLSPLRLFDELMIGITRNAPREHAGQRAQPLILSTARSIGATAEEIAVMDAQADARQALLEANPAFQASLARLSAAGITWEWGQECEYGYRSRCPSLFSPPQAISRIEEMAANDAGLDTAQEKQDAADIYRRWLLQNYHPDWKQYQQKWPTLYANPHCARRNDFGLDPNPIEP</sequence>
<reference evidence="1 2" key="1">
    <citation type="submission" date="2020-05" db="EMBL/GenBank/DDBJ databases">
        <title>FDA dAtabase for Regulatory Grade micrObial Sequences (FDA-ARGOS): Supporting development and validation of Infectious Disease Dx tests.</title>
        <authorList>
            <person name="Sproer C."/>
            <person name="Gronow S."/>
            <person name="Severitt S."/>
            <person name="Schroder I."/>
            <person name="Tallon L."/>
            <person name="Sadzewicz L."/>
            <person name="Zhao X."/>
            <person name="Vavikolanu K."/>
            <person name="Mehta A."/>
            <person name="Aluvathingal J."/>
            <person name="Nadendla S."/>
            <person name="Myers T."/>
            <person name="Yan Y."/>
            <person name="Sichtig H."/>
        </authorList>
    </citation>
    <scope>NUCLEOTIDE SEQUENCE [LARGE SCALE GENOMIC DNA]</scope>
    <source>
        <strain evidence="1 2">FDAARGOS_790</strain>
    </source>
</reference>
<protein>
    <submittedName>
        <fullName evidence="1">Uncharacterized protein</fullName>
    </submittedName>
</protein>